<keyword evidence="2" id="KW-1185">Reference proteome</keyword>
<gene>
    <name evidence="1" type="ORF">ACE1CC_35245</name>
</gene>
<dbReference type="EMBL" id="JBHFNQ010000257">
    <property type="protein sequence ID" value="MFB2882134.1"/>
    <property type="molecule type" value="Genomic_DNA"/>
</dbReference>
<reference evidence="1 2" key="1">
    <citation type="submission" date="2024-09" db="EMBL/GenBank/DDBJ databases">
        <title>Floridaenema gen nov. (Aerosakkonemataceae, Aerosakkonematales ord. nov., Cyanobacteria) from benthic tropical and subtropical fresh waters, with the description of four new species.</title>
        <authorList>
            <person name="Moretto J.A."/>
            <person name="Berthold D.E."/>
            <person name="Lefler F.W."/>
            <person name="Huang I.-S."/>
            <person name="Laughinghouse H. IV."/>
        </authorList>
    </citation>
    <scope>NUCLEOTIDE SEQUENCE [LARGE SCALE GENOMIC DNA]</scope>
    <source>
        <strain evidence="1 2">BLCC-F46</strain>
    </source>
</reference>
<organism evidence="1 2">
    <name type="scientific">Floridaenema aerugineum BLCC-F46</name>
    <dbReference type="NCBI Taxonomy" id="3153654"/>
    <lineage>
        <taxon>Bacteria</taxon>
        <taxon>Bacillati</taxon>
        <taxon>Cyanobacteriota</taxon>
        <taxon>Cyanophyceae</taxon>
        <taxon>Oscillatoriophycideae</taxon>
        <taxon>Aerosakkonematales</taxon>
        <taxon>Aerosakkonemataceae</taxon>
        <taxon>Floridanema</taxon>
        <taxon>Floridanema aerugineum</taxon>
    </lineage>
</organism>
<evidence type="ECO:0000313" key="1">
    <source>
        <dbReference type="EMBL" id="MFB2882134.1"/>
    </source>
</evidence>
<name>A0ABV4XHI8_9CYAN</name>
<dbReference type="Proteomes" id="UP001576774">
    <property type="component" value="Unassembled WGS sequence"/>
</dbReference>
<evidence type="ECO:0000313" key="2">
    <source>
        <dbReference type="Proteomes" id="UP001576774"/>
    </source>
</evidence>
<proteinExistence type="predicted"/>
<accession>A0ABV4XHI8</accession>
<protein>
    <submittedName>
        <fullName evidence="1">Uncharacterized protein</fullName>
    </submittedName>
</protein>
<comment type="caution">
    <text evidence="1">The sequence shown here is derived from an EMBL/GenBank/DDBJ whole genome shotgun (WGS) entry which is preliminary data.</text>
</comment>
<sequence length="55" mass="6140">MKSARINQEAVKVAKGLTMNKSSTATSQIQSRILVELLHWRCEKLKALPFIQVGS</sequence>